<dbReference type="Pfam" id="PF20150">
    <property type="entry name" value="2EXR"/>
    <property type="match status" value="1"/>
</dbReference>
<evidence type="ECO:0000313" key="3">
    <source>
        <dbReference type="Proteomes" id="UP000236664"/>
    </source>
</evidence>
<evidence type="ECO:0000313" key="2">
    <source>
        <dbReference type="EMBL" id="PNP75939.1"/>
    </source>
</evidence>
<dbReference type="InterPro" id="IPR045518">
    <property type="entry name" value="2EXR"/>
</dbReference>
<dbReference type="PANTHER" id="PTHR35910:SF6">
    <property type="entry name" value="2EXR DOMAIN-CONTAINING PROTEIN"/>
    <property type="match status" value="1"/>
</dbReference>
<gene>
    <name evidence="2" type="ORF">FNYG_10799</name>
</gene>
<dbReference type="STRING" id="42673.A0A2K0W0Y0"/>
<name>A0A2K0W0Y0_GIBNY</name>
<evidence type="ECO:0000259" key="1">
    <source>
        <dbReference type="Pfam" id="PF20150"/>
    </source>
</evidence>
<dbReference type="Proteomes" id="UP000236664">
    <property type="component" value="Unassembled WGS sequence"/>
</dbReference>
<proteinExistence type="predicted"/>
<feature type="domain" description="2EXR" evidence="1">
    <location>
        <begin position="26"/>
        <end position="141"/>
    </location>
</feature>
<comment type="caution">
    <text evidence="2">The sequence shown here is derived from an EMBL/GenBank/DDBJ whole genome shotgun (WGS) entry which is preliminary data.</text>
</comment>
<dbReference type="PANTHER" id="PTHR35910">
    <property type="entry name" value="2EXR DOMAIN-CONTAINING PROTEIN"/>
    <property type="match status" value="1"/>
</dbReference>
<reference evidence="2 3" key="1">
    <citation type="submission" date="2017-06" db="EMBL/GenBank/DDBJ databases">
        <title>Genome of Fusarium nygamai isolate CS10214.</title>
        <authorList>
            <person name="Gardiner D.M."/>
            <person name="Obanor F."/>
            <person name="Kazan K."/>
        </authorList>
    </citation>
    <scope>NUCLEOTIDE SEQUENCE [LARGE SCALE GENOMIC DNA]</scope>
    <source>
        <strain evidence="2 3">CS10214</strain>
    </source>
</reference>
<dbReference type="OrthoDB" id="3469466at2759"/>
<sequence>MALVPYTKQQLADCILMDLNKPTDNFHLFSKLPLEMRLKIWESALSHYRHIKVIVSDENNWEFSVWNCHHERVDFQVDDVEGQPYTVFVKKNAAYHPLLNTTSESRDVAKKFYRVQLPCRRLGPDGGSLGTLFLCPELDTIHLETHPLSLKHFEKFAHTIFAADKLNVGLVNLALDCELRHDEGEFAISDNERLLFIEAIRRLEVLTFVGLAPNKCTQLLLYGSDLRVINESPHLMDKLVQSDEYDKGYFKYQSGLYDNELTAVHIGNKDPRRGYYSFCNLMQLLDIPEGVYTAKEQFMLTHNYEPYYVCINGELDECRCALAYTQREYREYSQEPPAIGFWLFPLSAIGPFYLDDIYPRFGLPLDPEEDIEVKDRVVDLSDCDSKFCFFHPAY</sequence>
<protein>
    <recommendedName>
        <fullName evidence="1">2EXR domain-containing protein</fullName>
    </recommendedName>
</protein>
<dbReference type="AlphaFoldDB" id="A0A2K0W0Y0"/>
<dbReference type="EMBL" id="MTQA01000164">
    <property type="protein sequence ID" value="PNP75939.1"/>
    <property type="molecule type" value="Genomic_DNA"/>
</dbReference>
<organism evidence="2 3">
    <name type="scientific">Gibberella nygamai</name>
    <name type="common">Bean root rot disease fungus</name>
    <name type="synonym">Fusarium nygamai</name>
    <dbReference type="NCBI Taxonomy" id="42673"/>
    <lineage>
        <taxon>Eukaryota</taxon>
        <taxon>Fungi</taxon>
        <taxon>Dikarya</taxon>
        <taxon>Ascomycota</taxon>
        <taxon>Pezizomycotina</taxon>
        <taxon>Sordariomycetes</taxon>
        <taxon>Hypocreomycetidae</taxon>
        <taxon>Hypocreales</taxon>
        <taxon>Nectriaceae</taxon>
        <taxon>Fusarium</taxon>
        <taxon>Fusarium fujikuroi species complex</taxon>
    </lineage>
</organism>
<keyword evidence="3" id="KW-1185">Reference proteome</keyword>
<accession>A0A2K0W0Y0</accession>